<reference evidence="4 5" key="1">
    <citation type="journal article" date="2019" name="Int. J. Syst. Evol. Microbiol.">
        <title>The Global Catalogue of Microorganisms (GCM) 10K type strain sequencing project: providing services to taxonomists for standard genome sequencing and annotation.</title>
        <authorList>
            <consortium name="The Broad Institute Genomics Platform"/>
            <consortium name="The Broad Institute Genome Sequencing Center for Infectious Disease"/>
            <person name="Wu L."/>
            <person name="Ma J."/>
        </authorList>
    </citation>
    <scope>NUCLEOTIDE SEQUENCE [LARGE SCALE GENOMIC DNA]</scope>
    <source>
        <strain evidence="4 5">JCM 19585</strain>
    </source>
</reference>
<evidence type="ECO:0000313" key="5">
    <source>
        <dbReference type="Proteomes" id="UP000628840"/>
    </source>
</evidence>
<protein>
    <recommendedName>
        <fullName evidence="3">SWIM-type domain-containing protein</fullName>
    </recommendedName>
</protein>
<keyword evidence="1" id="KW-0862">Zinc</keyword>
<dbReference type="EMBL" id="BMPF01000002">
    <property type="protein sequence ID" value="GGL34277.1"/>
    <property type="molecule type" value="Genomic_DNA"/>
</dbReference>
<organism evidence="4 5">
    <name type="scientific">Halarchaeum grantii</name>
    <dbReference type="NCBI Taxonomy" id="1193105"/>
    <lineage>
        <taxon>Archaea</taxon>
        <taxon>Methanobacteriati</taxon>
        <taxon>Methanobacteriota</taxon>
        <taxon>Stenosarchaea group</taxon>
        <taxon>Halobacteria</taxon>
        <taxon>Halobacteriales</taxon>
        <taxon>Halobacteriaceae</taxon>
    </lineage>
</organism>
<dbReference type="GO" id="GO:0008270">
    <property type="term" value="F:zinc ion binding"/>
    <property type="evidence" value="ECO:0007669"/>
    <property type="project" value="UniProtKB-KW"/>
</dbReference>
<sequence length="136" mass="15982">MTERSLANADAPERTYYRCRFCGQERPDAEQFERSCATPHPPSPFREDEYDVADPRTRRALTEEMETRFLEEGARYEVESESGNTYEVDVADRTCTCPDWAKRNSELGMQGCKHLRRVDLEILTRRLPRPDGRFER</sequence>
<keyword evidence="5" id="KW-1185">Reference proteome</keyword>
<accession>A0A830EVB7</accession>
<keyword evidence="1" id="KW-0863">Zinc-finger</keyword>
<dbReference type="AlphaFoldDB" id="A0A830EVB7"/>
<comment type="caution">
    <text evidence="4">The sequence shown here is derived from an EMBL/GenBank/DDBJ whole genome shotgun (WGS) entry which is preliminary data.</text>
</comment>
<gene>
    <name evidence="4" type="ORF">GCM10009037_17350</name>
</gene>
<dbReference type="Proteomes" id="UP000628840">
    <property type="component" value="Unassembled WGS sequence"/>
</dbReference>
<name>A0A830EVB7_9EURY</name>
<feature type="region of interest" description="Disordered" evidence="2">
    <location>
        <begin position="30"/>
        <end position="53"/>
    </location>
</feature>
<evidence type="ECO:0000313" key="4">
    <source>
        <dbReference type="EMBL" id="GGL34277.1"/>
    </source>
</evidence>
<evidence type="ECO:0000256" key="2">
    <source>
        <dbReference type="SAM" id="MobiDB-lite"/>
    </source>
</evidence>
<evidence type="ECO:0000256" key="1">
    <source>
        <dbReference type="PROSITE-ProRule" id="PRU00325"/>
    </source>
</evidence>
<feature type="domain" description="SWIM-type" evidence="3">
    <location>
        <begin position="86"/>
        <end position="123"/>
    </location>
</feature>
<evidence type="ECO:0000259" key="3">
    <source>
        <dbReference type="PROSITE" id="PS50966"/>
    </source>
</evidence>
<keyword evidence="1" id="KW-0479">Metal-binding</keyword>
<dbReference type="InterPro" id="IPR007527">
    <property type="entry name" value="Znf_SWIM"/>
</dbReference>
<proteinExistence type="predicted"/>
<dbReference type="PROSITE" id="PS50966">
    <property type="entry name" value="ZF_SWIM"/>
    <property type="match status" value="1"/>
</dbReference>